<evidence type="ECO:0000313" key="3">
    <source>
        <dbReference type="Proteomes" id="UP000828251"/>
    </source>
</evidence>
<evidence type="ECO:0000256" key="1">
    <source>
        <dbReference type="SAM" id="Coils"/>
    </source>
</evidence>
<organism evidence="2 3">
    <name type="scientific">Gossypium stocksii</name>
    <dbReference type="NCBI Taxonomy" id="47602"/>
    <lineage>
        <taxon>Eukaryota</taxon>
        <taxon>Viridiplantae</taxon>
        <taxon>Streptophyta</taxon>
        <taxon>Embryophyta</taxon>
        <taxon>Tracheophyta</taxon>
        <taxon>Spermatophyta</taxon>
        <taxon>Magnoliopsida</taxon>
        <taxon>eudicotyledons</taxon>
        <taxon>Gunneridae</taxon>
        <taxon>Pentapetalae</taxon>
        <taxon>rosids</taxon>
        <taxon>malvids</taxon>
        <taxon>Malvales</taxon>
        <taxon>Malvaceae</taxon>
        <taxon>Malvoideae</taxon>
        <taxon>Gossypium</taxon>
    </lineage>
</organism>
<reference evidence="2 3" key="1">
    <citation type="journal article" date="2021" name="Plant Biotechnol. J.">
        <title>Multi-omics assisted identification of the key and species-specific regulatory components of drought-tolerant mechanisms in Gossypium stocksii.</title>
        <authorList>
            <person name="Yu D."/>
            <person name="Ke L."/>
            <person name="Zhang D."/>
            <person name="Wu Y."/>
            <person name="Sun Y."/>
            <person name="Mei J."/>
            <person name="Sun J."/>
            <person name="Sun Y."/>
        </authorList>
    </citation>
    <scope>NUCLEOTIDE SEQUENCE [LARGE SCALE GENOMIC DNA]</scope>
    <source>
        <strain evidence="3">cv. E1</strain>
        <tissue evidence="2">Leaf</tissue>
    </source>
</reference>
<comment type="caution">
    <text evidence="2">The sequence shown here is derived from an EMBL/GenBank/DDBJ whole genome shotgun (WGS) entry which is preliminary data.</text>
</comment>
<protein>
    <submittedName>
        <fullName evidence="2">Uncharacterized protein</fullName>
    </submittedName>
</protein>
<evidence type="ECO:0000313" key="2">
    <source>
        <dbReference type="EMBL" id="KAH1031484.1"/>
    </source>
</evidence>
<dbReference type="Proteomes" id="UP000828251">
    <property type="component" value="Unassembled WGS sequence"/>
</dbReference>
<feature type="coiled-coil region" evidence="1">
    <location>
        <begin position="7"/>
        <end position="41"/>
    </location>
</feature>
<accession>A0A9D3U7P5</accession>
<keyword evidence="3" id="KW-1185">Reference proteome</keyword>
<sequence length="88" mass="10272">MARDKVSTRSQKEMGNMQQEISKIQDEMTQMEARLEAKMDSKLREIKEEFRGDLRALLGRIVGMMVLPRHNVNFVSLKYKPNLHKSPP</sequence>
<dbReference type="AlphaFoldDB" id="A0A9D3U7P5"/>
<gene>
    <name evidence="2" type="ORF">J1N35_043658</name>
</gene>
<keyword evidence="1" id="KW-0175">Coiled coil</keyword>
<name>A0A9D3U7P5_9ROSI</name>
<dbReference type="EMBL" id="JAIQCV010000013">
    <property type="protein sequence ID" value="KAH1031484.1"/>
    <property type="molecule type" value="Genomic_DNA"/>
</dbReference>
<proteinExistence type="predicted"/>